<dbReference type="RefSeq" id="WP_004334532.1">
    <property type="nucleotide sequence ID" value="NZ_ACNN01000029.1"/>
</dbReference>
<feature type="compositionally biased region" description="Basic and acidic residues" evidence="1">
    <location>
        <begin position="421"/>
        <end position="430"/>
    </location>
</feature>
<dbReference type="eggNOG" id="ENOG502ZX6Q">
    <property type="taxonomic scope" value="Bacteria"/>
</dbReference>
<protein>
    <submittedName>
        <fullName evidence="2">Uncharacterized protein</fullName>
    </submittedName>
</protein>
<keyword evidence="3" id="KW-1185">Reference proteome</keyword>
<gene>
    <name evidence="2" type="ORF">POREN0001_0454</name>
</gene>
<name>C3JC54_POREA</name>
<evidence type="ECO:0000256" key="1">
    <source>
        <dbReference type="SAM" id="MobiDB-lite"/>
    </source>
</evidence>
<evidence type="ECO:0000313" key="2">
    <source>
        <dbReference type="EMBL" id="EEN82248.1"/>
    </source>
</evidence>
<feature type="region of interest" description="Disordered" evidence="1">
    <location>
        <begin position="335"/>
        <end position="358"/>
    </location>
</feature>
<dbReference type="Pfam" id="PF18979">
    <property type="entry name" value="DUF5715"/>
    <property type="match status" value="1"/>
</dbReference>
<feature type="compositionally biased region" description="Polar residues" evidence="1">
    <location>
        <begin position="411"/>
        <end position="420"/>
    </location>
</feature>
<organism evidence="2 3">
    <name type="scientific">Porphyromonas endodontalis (strain ATCC 35406 / DSM 24491 / JCM 8526 / CCUG 16442 / BCRC 14492 / NCTC 13058 / HG 370)</name>
    <name type="common">Bacteroides endodontalis</name>
    <dbReference type="NCBI Taxonomy" id="553175"/>
    <lineage>
        <taxon>Bacteria</taxon>
        <taxon>Pseudomonadati</taxon>
        <taxon>Bacteroidota</taxon>
        <taxon>Bacteroidia</taxon>
        <taxon>Bacteroidales</taxon>
        <taxon>Porphyromonadaceae</taxon>
        <taxon>Porphyromonas</taxon>
    </lineage>
</organism>
<dbReference type="AlphaFoldDB" id="C3JC54"/>
<sequence length="430" mass="48753">MTPMPMLPPFISRIVRKLEDLFSLVSEWFSLTLKKLRKPHSQKTSEDGYYPNSMERNEVREGSATGSRSEKMRATLLRWGVALKKAGSLLWHYYLVLEGAFLKAMRWVGKKIAPLFAFTQKINLPFLSSVKAFFRKLFAPLSPYKEWIYRSFAWCGILLVGVFIGVSQGNNRNKITPEKSHINTTSIDYAASFKLDYGKTFNDENPVHIEAAQRFGIVPIADSASRAKALDAMVEIFTCDHYKVDSLEHSIPYLVPEAKDLLDDLGADFAETLKAHHLPPYKFIITSVTRTLAQRDELSGKNVNAAKESSHCYGTTIDISWKRFDPITKQTEALKEGSSIMLPQGSSEQDEASEDKTEELKRALASLLHQYRAAGRCLVKYERKQACFHITVDCRRPSLKDFARDAYETLLQSGNSTQESNPKERSTSVR</sequence>
<dbReference type="InterPro" id="IPR043769">
    <property type="entry name" value="DUF5715"/>
</dbReference>
<feature type="region of interest" description="Disordered" evidence="1">
    <location>
        <begin position="411"/>
        <end position="430"/>
    </location>
</feature>
<dbReference type="STRING" id="553175.POREN0001_0454"/>
<dbReference type="InterPro" id="IPR009045">
    <property type="entry name" value="Zn_M74/Hedgehog-like"/>
</dbReference>
<dbReference type="Proteomes" id="UP000004295">
    <property type="component" value="Unassembled WGS sequence"/>
</dbReference>
<evidence type="ECO:0000313" key="3">
    <source>
        <dbReference type="Proteomes" id="UP000004295"/>
    </source>
</evidence>
<reference evidence="2 3" key="1">
    <citation type="submission" date="2009-04" db="EMBL/GenBank/DDBJ databases">
        <authorList>
            <person name="Sebastian Y."/>
            <person name="Madupu R."/>
            <person name="Durkin A.S."/>
            <person name="Torralba M."/>
            <person name="Methe B."/>
            <person name="Sutton G.G."/>
            <person name="Strausberg R.L."/>
            <person name="Nelson K.E."/>
        </authorList>
    </citation>
    <scope>NUCLEOTIDE SEQUENCE [LARGE SCALE GENOMIC DNA]</scope>
    <source>
        <strain evidence="3">ATCC 35406 / BCRC 14492 / JCM 8526 / NCTC 13058 / HG 370</strain>
    </source>
</reference>
<dbReference type="EMBL" id="ACNN01000029">
    <property type="protein sequence ID" value="EEN82248.1"/>
    <property type="molecule type" value="Genomic_DNA"/>
</dbReference>
<proteinExistence type="predicted"/>
<accession>C3JC54</accession>
<dbReference type="SUPFAM" id="SSF55166">
    <property type="entry name" value="Hedgehog/DD-peptidase"/>
    <property type="match status" value="1"/>
</dbReference>
<comment type="caution">
    <text evidence="2">The sequence shown here is derived from an EMBL/GenBank/DDBJ whole genome shotgun (WGS) entry which is preliminary data.</text>
</comment>